<protein>
    <submittedName>
        <fullName evidence="2">Uncharacterized protein</fullName>
    </submittedName>
</protein>
<reference evidence="2 3" key="1">
    <citation type="journal article" date="2021" name="MBio">
        <title>A New Model Trypanosomatid, Novymonas esmeraldas: Genomic Perception of Its 'Candidatus Pandoraea novymonadis' Endosymbiont.</title>
        <authorList>
            <person name="Zakharova A."/>
            <person name="Saura A."/>
            <person name="Butenko A."/>
            <person name="Podesvova L."/>
            <person name="Warmusova S."/>
            <person name="Kostygov A.Y."/>
            <person name="Nenarokova A."/>
            <person name="Lukes J."/>
            <person name="Opperdoes F.R."/>
            <person name="Yurchenko V."/>
        </authorList>
    </citation>
    <scope>NUCLEOTIDE SEQUENCE [LARGE SCALE GENOMIC DNA]</scope>
    <source>
        <strain evidence="2 3">E262AT.01</strain>
    </source>
</reference>
<feature type="compositionally biased region" description="Acidic residues" evidence="1">
    <location>
        <begin position="240"/>
        <end position="253"/>
    </location>
</feature>
<proteinExistence type="predicted"/>
<accession>A0AAW0F0F2</accession>
<organism evidence="2 3">
    <name type="scientific">Novymonas esmeraldas</name>
    <dbReference type="NCBI Taxonomy" id="1808958"/>
    <lineage>
        <taxon>Eukaryota</taxon>
        <taxon>Discoba</taxon>
        <taxon>Euglenozoa</taxon>
        <taxon>Kinetoplastea</taxon>
        <taxon>Metakinetoplastina</taxon>
        <taxon>Trypanosomatida</taxon>
        <taxon>Trypanosomatidae</taxon>
        <taxon>Novymonas</taxon>
    </lineage>
</organism>
<dbReference type="Proteomes" id="UP001430356">
    <property type="component" value="Unassembled WGS sequence"/>
</dbReference>
<keyword evidence="3" id="KW-1185">Reference proteome</keyword>
<dbReference type="EMBL" id="JAECZO010000309">
    <property type="protein sequence ID" value="KAK7199351.1"/>
    <property type="molecule type" value="Genomic_DNA"/>
</dbReference>
<dbReference type="AlphaFoldDB" id="A0AAW0F0F2"/>
<feature type="compositionally biased region" description="Basic and acidic residues" evidence="1">
    <location>
        <begin position="178"/>
        <end position="190"/>
    </location>
</feature>
<sequence length="316" mass="34739">MCRARRQGGGDDVRAVGREHRVKHGVVYILRLSRGVQLNRIESAAHVHGEEDEAPEVLQRRRRAERLVVDRDGAEDDPGPQRRRYRAGTWTSDPAVACLRALQQCWLELVAGISGAQHITTNGALVVRVRHRDDTAGADGLHHEHGALRGLQGGDLVEPLEVGVDVVLAGGVGGAVEGRQRREDAHHEPLQRANGNESIDHGGAQHRRPRGTDGALHTPQYRVVRGGAAVEDEHRHEDAHEEEDDAAEDAAEDQVEVLGQGGVHCTSTFELRHGRWRRRCCHGRHRQRCEGEGVERVQRGGQHPLATALIAVVPIT</sequence>
<evidence type="ECO:0000313" key="2">
    <source>
        <dbReference type="EMBL" id="KAK7199351.1"/>
    </source>
</evidence>
<name>A0AAW0F0F2_9TRYP</name>
<comment type="caution">
    <text evidence="2">The sequence shown here is derived from an EMBL/GenBank/DDBJ whole genome shotgun (WGS) entry which is preliminary data.</text>
</comment>
<feature type="region of interest" description="Disordered" evidence="1">
    <location>
        <begin position="177"/>
        <end position="253"/>
    </location>
</feature>
<evidence type="ECO:0000256" key="1">
    <source>
        <dbReference type="SAM" id="MobiDB-lite"/>
    </source>
</evidence>
<gene>
    <name evidence="2" type="ORF">NESM_000908100</name>
</gene>
<evidence type="ECO:0000313" key="3">
    <source>
        <dbReference type="Proteomes" id="UP001430356"/>
    </source>
</evidence>